<keyword evidence="4" id="KW-1185">Reference proteome</keyword>
<reference evidence="2 4" key="1">
    <citation type="submission" date="2021-03" db="EMBL/GenBank/DDBJ databases">
        <title>Draft genome and methylome analysis of Thiotrix fructosivoruns ATCC 49748.</title>
        <authorList>
            <person name="Fomenkov A."/>
            <person name="Grabovich M.Y."/>
            <person name="Roberts R.J."/>
        </authorList>
    </citation>
    <scope>NUCLEOTIDE SEQUENCE [LARGE SCALE GENOMIC DNA]</scope>
    <source>
        <strain evidence="2 4">ATCC 49748</strain>
    </source>
</reference>
<feature type="chain" id="PRO_5032316426" evidence="1">
    <location>
        <begin position="21"/>
        <end position="101"/>
    </location>
</feature>
<accession>A0A8B0SID4</accession>
<organism evidence="3">
    <name type="scientific">Thiothrix fructosivorans</name>
    <dbReference type="NCBI Taxonomy" id="111770"/>
    <lineage>
        <taxon>Bacteria</taxon>
        <taxon>Pseudomonadati</taxon>
        <taxon>Pseudomonadota</taxon>
        <taxon>Gammaproteobacteria</taxon>
        <taxon>Thiotrichales</taxon>
        <taxon>Thiotrichaceae</taxon>
        <taxon>Thiothrix</taxon>
    </lineage>
</organism>
<dbReference type="Proteomes" id="UP000664466">
    <property type="component" value="Unassembled WGS sequence"/>
</dbReference>
<evidence type="ECO:0000313" key="4">
    <source>
        <dbReference type="Proteomes" id="UP000664466"/>
    </source>
</evidence>
<reference evidence="3" key="2">
    <citation type="submission" date="2021-04" db="EMBL/GenBank/DDBJ databases">
        <title>Complete Genome and methylome analysis of Thiothrix fructosivorans ATCC 49748.</title>
        <authorList>
            <person name="Fomenkov A."/>
            <person name="Sun L."/>
            <person name="Vincze T."/>
            <person name="Grabovich M.Y."/>
            <person name="Roberts R.J."/>
        </authorList>
    </citation>
    <scope>NUCLEOTIDE SEQUENCE</scope>
    <source>
        <strain evidence="3">ATCC 49748</strain>
    </source>
</reference>
<evidence type="ECO:0000313" key="3">
    <source>
        <dbReference type="EMBL" id="QTX09537.1"/>
    </source>
</evidence>
<evidence type="ECO:0000313" key="2">
    <source>
        <dbReference type="EMBL" id="MBO0614716.1"/>
    </source>
</evidence>
<dbReference type="EMBL" id="JAFMPM010000008">
    <property type="protein sequence ID" value="MBO0614716.1"/>
    <property type="molecule type" value="Genomic_DNA"/>
</dbReference>
<gene>
    <name evidence="3" type="ORF">J1836_012995</name>
    <name evidence="2" type="ORF">J1836_17605</name>
</gene>
<name>A0A8B0SID4_9GAMM</name>
<dbReference type="PROSITE" id="PS51318">
    <property type="entry name" value="TAT"/>
    <property type="match status" value="1"/>
</dbReference>
<protein>
    <submittedName>
        <fullName evidence="3">Uncharacterized protein</fullName>
    </submittedName>
</protein>
<dbReference type="InterPro" id="IPR006311">
    <property type="entry name" value="TAT_signal"/>
</dbReference>
<evidence type="ECO:0000256" key="1">
    <source>
        <dbReference type="SAM" id="SignalP"/>
    </source>
</evidence>
<dbReference type="RefSeq" id="WP_207252422.1">
    <property type="nucleotide sequence ID" value="NZ_JAFMPM010000008.1"/>
</dbReference>
<sequence length="101" mass="10843">MDSKRSMLAAFCGVMMVAGAATTMLPGIANAADSEKKISLQRSKPDEPIGRDAVLSKVRATYKGRVLSIQEKPLPGFPDCHVVRMLSLEGEYLTIKVACSS</sequence>
<dbReference type="EMBL" id="CP072748">
    <property type="protein sequence ID" value="QTX09537.1"/>
    <property type="molecule type" value="Genomic_DNA"/>
</dbReference>
<dbReference type="AlphaFoldDB" id="A0A8B0SID4"/>
<keyword evidence="1" id="KW-0732">Signal</keyword>
<feature type="signal peptide" evidence="1">
    <location>
        <begin position="1"/>
        <end position="20"/>
    </location>
</feature>
<proteinExistence type="predicted"/>